<name>A0A941DE37_9BURK</name>
<accession>A0A941DE37</accession>
<dbReference type="GO" id="GO:0005829">
    <property type="term" value="C:cytosol"/>
    <property type="evidence" value="ECO:0007669"/>
    <property type="project" value="TreeGrafter"/>
</dbReference>
<dbReference type="PROSITE" id="PS00075">
    <property type="entry name" value="DHFR_1"/>
    <property type="match status" value="1"/>
</dbReference>
<comment type="pathway">
    <text evidence="1 8">Cofactor biosynthesis; tetrahydrofolate biosynthesis; 5,6,7,8-tetrahydrofolate from 7,8-dihydrofolate: step 1/1.</text>
</comment>
<dbReference type="InterPro" id="IPR012259">
    <property type="entry name" value="DHFR"/>
</dbReference>
<dbReference type="Gene3D" id="3.40.430.10">
    <property type="entry name" value="Dihydrofolate Reductase, subunit A"/>
    <property type="match status" value="1"/>
</dbReference>
<dbReference type="GO" id="GO:0070401">
    <property type="term" value="F:NADP+ binding"/>
    <property type="evidence" value="ECO:0007669"/>
    <property type="project" value="UniProtKB-ARBA"/>
</dbReference>
<comment type="similarity">
    <text evidence="2 8 9">Belongs to the dihydrofolate reductase family.</text>
</comment>
<dbReference type="PANTHER" id="PTHR48069">
    <property type="entry name" value="DIHYDROFOLATE REDUCTASE"/>
    <property type="match status" value="1"/>
</dbReference>
<evidence type="ECO:0000256" key="6">
    <source>
        <dbReference type="ARBA" id="ARBA00023002"/>
    </source>
</evidence>
<dbReference type="InterPro" id="IPR001796">
    <property type="entry name" value="DHFR_dom"/>
</dbReference>
<dbReference type="SUPFAM" id="SSF53597">
    <property type="entry name" value="Dihydrofolate reductase-like"/>
    <property type="match status" value="1"/>
</dbReference>
<feature type="domain" description="DHFR" evidence="10">
    <location>
        <begin position="3"/>
        <end position="159"/>
    </location>
</feature>
<reference evidence="11 12" key="1">
    <citation type="submission" date="2021-04" db="EMBL/GenBank/DDBJ databases">
        <title>novel species isolated from subtropical streams in China.</title>
        <authorList>
            <person name="Lu H."/>
        </authorList>
    </citation>
    <scope>NUCLEOTIDE SEQUENCE [LARGE SCALE GENOMIC DNA]</scope>
    <source>
        <strain evidence="11 12">BYS107W</strain>
    </source>
</reference>
<dbReference type="FunFam" id="3.40.430.10:FF:000001">
    <property type="entry name" value="Dihydrofolate reductase"/>
    <property type="match status" value="1"/>
</dbReference>
<evidence type="ECO:0000313" key="11">
    <source>
        <dbReference type="EMBL" id="MBR7747044.1"/>
    </source>
</evidence>
<organism evidence="11 12">
    <name type="scientific">Undibacterium baiyunense</name>
    <dbReference type="NCBI Taxonomy" id="2828731"/>
    <lineage>
        <taxon>Bacteria</taxon>
        <taxon>Pseudomonadati</taxon>
        <taxon>Pseudomonadota</taxon>
        <taxon>Betaproteobacteria</taxon>
        <taxon>Burkholderiales</taxon>
        <taxon>Oxalobacteraceae</taxon>
        <taxon>Undibacterium</taxon>
    </lineage>
</organism>
<evidence type="ECO:0000256" key="2">
    <source>
        <dbReference type="ARBA" id="ARBA00009539"/>
    </source>
</evidence>
<evidence type="ECO:0000256" key="3">
    <source>
        <dbReference type="ARBA" id="ARBA00012856"/>
    </source>
</evidence>
<dbReference type="InterPro" id="IPR017925">
    <property type="entry name" value="DHFR_CS"/>
</dbReference>
<dbReference type="PANTHER" id="PTHR48069:SF3">
    <property type="entry name" value="DIHYDROFOLATE REDUCTASE"/>
    <property type="match status" value="1"/>
</dbReference>
<dbReference type="GO" id="GO:0046654">
    <property type="term" value="P:tetrahydrofolate biosynthetic process"/>
    <property type="evidence" value="ECO:0007669"/>
    <property type="project" value="InterPro"/>
</dbReference>
<evidence type="ECO:0000313" key="12">
    <source>
        <dbReference type="Proteomes" id="UP000680158"/>
    </source>
</evidence>
<keyword evidence="5 8" id="KW-0521">NADP</keyword>
<keyword evidence="6 8" id="KW-0560">Oxidoreductase</keyword>
<dbReference type="InterPro" id="IPR024072">
    <property type="entry name" value="DHFR-like_dom_sf"/>
</dbReference>
<evidence type="ECO:0000256" key="5">
    <source>
        <dbReference type="ARBA" id="ARBA00022857"/>
    </source>
</evidence>
<dbReference type="PRINTS" id="PR00070">
    <property type="entry name" value="DHFR"/>
</dbReference>
<keyword evidence="12" id="KW-1185">Reference proteome</keyword>
<dbReference type="RefSeq" id="WP_212684325.1">
    <property type="nucleotide sequence ID" value="NZ_JAGSPM010000005.1"/>
</dbReference>
<dbReference type="PROSITE" id="PS51330">
    <property type="entry name" value="DHFR_2"/>
    <property type="match status" value="1"/>
</dbReference>
<dbReference type="GO" id="GO:0046655">
    <property type="term" value="P:folic acid metabolic process"/>
    <property type="evidence" value="ECO:0007669"/>
    <property type="project" value="TreeGrafter"/>
</dbReference>
<evidence type="ECO:0000256" key="8">
    <source>
        <dbReference type="PIRNR" id="PIRNR000194"/>
    </source>
</evidence>
<proteinExistence type="inferred from homology"/>
<dbReference type="Proteomes" id="UP000680158">
    <property type="component" value="Unassembled WGS sequence"/>
</dbReference>
<evidence type="ECO:0000256" key="1">
    <source>
        <dbReference type="ARBA" id="ARBA00004903"/>
    </source>
</evidence>
<dbReference type="GO" id="GO:0004146">
    <property type="term" value="F:dihydrofolate reductase activity"/>
    <property type="evidence" value="ECO:0007669"/>
    <property type="project" value="UniProtKB-EC"/>
</dbReference>
<dbReference type="GO" id="GO:0006730">
    <property type="term" value="P:one-carbon metabolic process"/>
    <property type="evidence" value="ECO:0007669"/>
    <property type="project" value="UniProtKB-KW"/>
</dbReference>
<evidence type="ECO:0000259" key="10">
    <source>
        <dbReference type="PROSITE" id="PS51330"/>
    </source>
</evidence>
<dbReference type="EMBL" id="JAGSPM010000005">
    <property type="protein sequence ID" value="MBR7747044.1"/>
    <property type="molecule type" value="Genomic_DNA"/>
</dbReference>
<dbReference type="PIRSF" id="PIRSF000194">
    <property type="entry name" value="DHFR"/>
    <property type="match status" value="1"/>
</dbReference>
<dbReference type="AlphaFoldDB" id="A0A941DE37"/>
<comment type="catalytic activity">
    <reaction evidence="8">
        <text>(6S)-5,6,7,8-tetrahydrofolate + NADP(+) = 7,8-dihydrofolate + NADPH + H(+)</text>
        <dbReference type="Rhea" id="RHEA:15009"/>
        <dbReference type="ChEBI" id="CHEBI:15378"/>
        <dbReference type="ChEBI" id="CHEBI:57451"/>
        <dbReference type="ChEBI" id="CHEBI:57453"/>
        <dbReference type="ChEBI" id="CHEBI:57783"/>
        <dbReference type="ChEBI" id="CHEBI:58349"/>
        <dbReference type="EC" id="1.5.1.3"/>
    </reaction>
</comment>
<evidence type="ECO:0000256" key="7">
    <source>
        <dbReference type="ARBA" id="ARBA00025067"/>
    </source>
</evidence>
<dbReference type="GO" id="GO:0046452">
    <property type="term" value="P:dihydrofolate metabolic process"/>
    <property type="evidence" value="ECO:0007669"/>
    <property type="project" value="TreeGrafter"/>
</dbReference>
<dbReference type="CDD" id="cd00209">
    <property type="entry name" value="DHFR"/>
    <property type="match status" value="1"/>
</dbReference>
<comment type="function">
    <text evidence="7 8">Key enzyme in folate metabolism. Catalyzes an essential reaction for de novo glycine and purine synthesis, and for DNA precursor synthesis.</text>
</comment>
<keyword evidence="4 8" id="KW-0554">One-carbon metabolism</keyword>
<comment type="caution">
    <text evidence="11">The sequence shown here is derived from an EMBL/GenBank/DDBJ whole genome shotgun (WGS) entry which is preliminary data.</text>
</comment>
<protein>
    <recommendedName>
        <fullName evidence="3 8">Dihydrofolate reductase</fullName>
        <ecNumber evidence="3 8">1.5.1.3</ecNumber>
    </recommendedName>
</protein>
<evidence type="ECO:0000256" key="4">
    <source>
        <dbReference type="ARBA" id="ARBA00022563"/>
    </source>
</evidence>
<sequence>MTTLTLIVATDKKNGIGINNQLPWHLPEDLAHFKRTTSGHTIIMGRKTFESIGRPLPNRKNIVVSRNPDWRHDGVTCVGSIKEAIDHSEGEEAFVIGGAQIYQQAIAQAQKLIVTEIQAQFDCDAFFPEIDRNSWQEDQRKDFVAESTNLAYAIVSYTRK</sequence>
<gene>
    <name evidence="11" type="ORF">KDM92_10655</name>
</gene>
<dbReference type="Pfam" id="PF00186">
    <property type="entry name" value="DHFR_1"/>
    <property type="match status" value="1"/>
</dbReference>
<evidence type="ECO:0000256" key="9">
    <source>
        <dbReference type="RuleBase" id="RU004474"/>
    </source>
</evidence>
<dbReference type="EC" id="1.5.1.3" evidence="3 8"/>